<organism evidence="1 2">
    <name type="scientific">Entomophthora muscae</name>
    <dbReference type="NCBI Taxonomy" id="34485"/>
    <lineage>
        <taxon>Eukaryota</taxon>
        <taxon>Fungi</taxon>
        <taxon>Fungi incertae sedis</taxon>
        <taxon>Zoopagomycota</taxon>
        <taxon>Entomophthoromycotina</taxon>
        <taxon>Entomophthoromycetes</taxon>
        <taxon>Entomophthorales</taxon>
        <taxon>Entomophthoraceae</taxon>
        <taxon>Entomophthora</taxon>
    </lineage>
</organism>
<dbReference type="Proteomes" id="UP001165960">
    <property type="component" value="Unassembled WGS sequence"/>
</dbReference>
<accession>A0ACC2SU36</accession>
<comment type="caution">
    <text evidence="1">The sequence shown here is derived from an EMBL/GenBank/DDBJ whole genome shotgun (WGS) entry which is preliminary data.</text>
</comment>
<dbReference type="EMBL" id="QTSX02004317">
    <property type="protein sequence ID" value="KAJ9065903.1"/>
    <property type="molecule type" value="Genomic_DNA"/>
</dbReference>
<reference evidence="1" key="1">
    <citation type="submission" date="2022-04" db="EMBL/GenBank/DDBJ databases">
        <title>Genome of the entomopathogenic fungus Entomophthora muscae.</title>
        <authorList>
            <person name="Elya C."/>
            <person name="Lovett B.R."/>
            <person name="Lee E."/>
            <person name="Macias A.M."/>
            <person name="Hajek A.E."/>
            <person name="De Bivort B.L."/>
            <person name="Kasson M.T."/>
            <person name="De Fine Licht H.H."/>
            <person name="Stajich J.E."/>
        </authorList>
    </citation>
    <scope>NUCLEOTIDE SEQUENCE</scope>
    <source>
        <strain evidence="1">Berkeley</strain>
    </source>
</reference>
<evidence type="ECO:0000313" key="1">
    <source>
        <dbReference type="EMBL" id="KAJ9065903.1"/>
    </source>
</evidence>
<gene>
    <name evidence="1" type="ORF">DSO57_1014739</name>
</gene>
<protein>
    <submittedName>
        <fullName evidence="1">Uncharacterized protein</fullName>
    </submittedName>
</protein>
<sequence>MADKDDGFISMAEIRERHRAKRAKRQLEAPPTLSKSFLESFNLTTSFHPRTPVRTRSFIPSKSAILKGLQRYHNNPNISFSNQRPDQSTSFMGNTVGNTSFMASRSMLGRDAFGQQQNILDGSVLSAGIPDLSIKADRDPFKRARTDRQPPPTIPQQPCHLLYRPVSVNPFDIFNKISLGEDRVYFENPHLIPSFGCEKPDPAMLTTLRRELSALKAVDRPDCSSDLSDSDSDSPPSPCMDSDDDFHVVPITKRGEEPRRTRKEQTPEPEKSLEEKVSDFLHSYRPAPSFNGEKFSLSKQIPLELSIKESCTFISQSSLSFFAPPAQAELQAHCQYSSACHSFSSWKTFDLSSASLYQVLTTHHYPAAPRPKYLAAKTNEILSISQAHDSKLSPEQTAMLAEFTETESEWQDSFVSLFTACMADLVPYFYYISTELTVMIVSPTASQDIITAHQTHGICADPSPVAYLYGATPGLINLFNSRGIAFSMSALTPSDRRRAPPKSVSKEDLKKFLRAAKPPKGSQLLFEGQNRVKHLFRFLRDWRNPKQEFRCLGPPTLIAPTPFKRSQARIPKITHRETKATDPHFIEPNAKDSPTFELKIDGLILPSALKVVVQMLLAQQTKAFNEDPSAFQFSEIDPKNDDGSPRNEFRFKAFLKPHIDTVGLFGRWALPSSSLPYFEPPELFDQGIALPLPGPNDFIIPSTHLFNFLYFSTRFFW</sequence>
<keyword evidence="2" id="KW-1185">Reference proteome</keyword>
<name>A0ACC2SU36_9FUNG</name>
<evidence type="ECO:0000313" key="2">
    <source>
        <dbReference type="Proteomes" id="UP001165960"/>
    </source>
</evidence>
<proteinExistence type="predicted"/>